<dbReference type="InterPro" id="IPR011009">
    <property type="entry name" value="Kinase-like_dom_sf"/>
</dbReference>
<dbReference type="EMBL" id="JAHRHJ020000003">
    <property type="protein sequence ID" value="KAH9322132.1"/>
    <property type="molecule type" value="Genomic_DNA"/>
</dbReference>
<dbReference type="Pfam" id="PF07714">
    <property type="entry name" value="PK_Tyr_Ser-Thr"/>
    <property type="match status" value="1"/>
</dbReference>
<dbReference type="PANTHER" id="PTHR47989">
    <property type="entry name" value="OS01G0750732 PROTEIN"/>
    <property type="match status" value="1"/>
</dbReference>
<sequence>DSISSFEASSTSELATASPRRYTLSPRQSSSVGAIGFTMAQISKATRNFSPSLRVGQGGFGMVYRGQLDDGRIVAIKRARKDKLEARLTEEFRNEVGMLARIEHLNLVKLIGYCEQENEHILVTEYVPNGTLREHLDAQRATSLDFSTRLDIAIDVAHALTYLHVYADQPIIHRDVKSSNILLTENFRAKVADFGFSRTGPSEANETHVSTQVKGTAGYLDPEYLKTYQLTQKSDVYSFGILLIEILTGRRPIELKKDIEERITVRWAYKKTNEGKAAEILDA</sequence>
<evidence type="ECO:0000256" key="2">
    <source>
        <dbReference type="ARBA" id="ARBA00022679"/>
    </source>
</evidence>
<dbReference type="SMART" id="SM00220">
    <property type="entry name" value="S_TKc"/>
    <property type="match status" value="1"/>
</dbReference>
<dbReference type="PROSITE" id="PS00107">
    <property type="entry name" value="PROTEIN_KINASE_ATP"/>
    <property type="match status" value="1"/>
</dbReference>
<dbReference type="PROSITE" id="PS00108">
    <property type="entry name" value="PROTEIN_KINASE_ST"/>
    <property type="match status" value="1"/>
</dbReference>
<evidence type="ECO:0000259" key="8">
    <source>
        <dbReference type="PROSITE" id="PS50011"/>
    </source>
</evidence>
<evidence type="ECO:0000256" key="7">
    <source>
        <dbReference type="RuleBase" id="RU000304"/>
    </source>
</evidence>
<dbReference type="FunFam" id="1.10.510.10:FF:000876">
    <property type="entry name" value="Receptor-like protein kinase FERONIA"/>
    <property type="match status" value="1"/>
</dbReference>
<evidence type="ECO:0000256" key="5">
    <source>
        <dbReference type="ARBA" id="ARBA00022840"/>
    </source>
</evidence>
<dbReference type="GO" id="GO:0004674">
    <property type="term" value="F:protein serine/threonine kinase activity"/>
    <property type="evidence" value="ECO:0007669"/>
    <property type="project" value="UniProtKB-KW"/>
</dbReference>
<dbReference type="FunFam" id="3.30.200.20:FF:000039">
    <property type="entry name" value="receptor-like protein kinase FERONIA"/>
    <property type="match status" value="1"/>
</dbReference>
<comment type="similarity">
    <text evidence="7">Belongs to the protein kinase superfamily.</text>
</comment>
<dbReference type="InterPro" id="IPR001245">
    <property type="entry name" value="Ser-Thr/Tyr_kinase_cat_dom"/>
</dbReference>
<proteinExistence type="inferred from homology"/>
<accession>A0AA38LIE9</accession>
<dbReference type="Gene3D" id="3.30.200.20">
    <property type="entry name" value="Phosphorylase Kinase, domain 1"/>
    <property type="match status" value="1"/>
</dbReference>
<dbReference type="InterPro" id="IPR008271">
    <property type="entry name" value="Ser/Thr_kinase_AS"/>
</dbReference>
<feature type="non-terminal residue" evidence="9">
    <location>
        <position position="283"/>
    </location>
</feature>
<name>A0AA38LIE9_TAXCH</name>
<reference evidence="9 10" key="1">
    <citation type="journal article" date="2021" name="Nat. Plants">
        <title>The Taxus genome provides insights into paclitaxel biosynthesis.</title>
        <authorList>
            <person name="Xiong X."/>
            <person name="Gou J."/>
            <person name="Liao Q."/>
            <person name="Li Y."/>
            <person name="Zhou Q."/>
            <person name="Bi G."/>
            <person name="Li C."/>
            <person name="Du R."/>
            <person name="Wang X."/>
            <person name="Sun T."/>
            <person name="Guo L."/>
            <person name="Liang H."/>
            <person name="Lu P."/>
            <person name="Wu Y."/>
            <person name="Zhang Z."/>
            <person name="Ro D.K."/>
            <person name="Shang Y."/>
            <person name="Huang S."/>
            <person name="Yan J."/>
        </authorList>
    </citation>
    <scope>NUCLEOTIDE SEQUENCE [LARGE SCALE GENOMIC DNA]</scope>
    <source>
        <strain evidence="9">Ta-2019</strain>
    </source>
</reference>
<evidence type="ECO:0000313" key="10">
    <source>
        <dbReference type="Proteomes" id="UP000824469"/>
    </source>
</evidence>
<dbReference type="PANTHER" id="PTHR47989:SF71">
    <property type="entry name" value="PROTEIN KINASE DOMAIN-CONTAINING PROTEIN"/>
    <property type="match status" value="1"/>
</dbReference>
<keyword evidence="3 6" id="KW-0547">Nucleotide-binding</keyword>
<evidence type="ECO:0000256" key="4">
    <source>
        <dbReference type="ARBA" id="ARBA00022777"/>
    </source>
</evidence>
<dbReference type="InterPro" id="IPR000719">
    <property type="entry name" value="Prot_kinase_dom"/>
</dbReference>
<evidence type="ECO:0000256" key="6">
    <source>
        <dbReference type="PROSITE-ProRule" id="PRU10141"/>
    </source>
</evidence>
<keyword evidence="4" id="KW-0418">Kinase</keyword>
<protein>
    <recommendedName>
        <fullName evidence="8">Protein kinase domain-containing protein</fullName>
    </recommendedName>
</protein>
<dbReference type="AlphaFoldDB" id="A0AA38LIE9"/>
<keyword evidence="5 6" id="KW-0067">ATP-binding</keyword>
<dbReference type="InterPro" id="IPR017441">
    <property type="entry name" value="Protein_kinase_ATP_BS"/>
</dbReference>
<dbReference type="OMA" id="MEYGEER"/>
<dbReference type="Gene3D" id="1.10.510.10">
    <property type="entry name" value="Transferase(Phosphotransferase) domain 1"/>
    <property type="match status" value="1"/>
</dbReference>
<feature type="binding site" evidence="6">
    <location>
        <position position="81"/>
    </location>
    <ligand>
        <name>ATP</name>
        <dbReference type="ChEBI" id="CHEBI:30616"/>
    </ligand>
</feature>
<evidence type="ECO:0000256" key="1">
    <source>
        <dbReference type="ARBA" id="ARBA00022527"/>
    </source>
</evidence>
<feature type="non-terminal residue" evidence="9">
    <location>
        <position position="1"/>
    </location>
</feature>
<dbReference type="GO" id="GO:0005524">
    <property type="term" value="F:ATP binding"/>
    <property type="evidence" value="ECO:0007669"/>
    <property type="project" value="UniProtKB-UniRule"/>
</dbReference>
<keyword evidence="10" id="KW-1185">Reference proteome</keyword>
<keyword evidence="2" id="KW-0808">Transferase</keyword>
<dbReference type="SUPFAM" id="SSF56112">
    <property type="entry name" value="Protein kinase-like (PK-like)"/>
    <property type="match status" value="1"/>
</dbReference>
<feature type="domain" description="Protein kinase" evidence="8">
    <location>
        <begin position="49"/>
        <end position="283"/>
    </location>
</feature>
<evidence type="ECO:0000256" key="3">
    <source>
        <dbReference type="ARBA" id="ARBA00022741"/>
    </source>
</evidence>
<dbReference type="Proteomes" id="UP000824469">
    <property type="component" value="Unassembled WGS sequence"/>
</dbReference>
<dbReference type="PROSITE" id="PS50011">
    <property type="entry name" value="PROTEIN_KINASE_DOM"/>
    <property type="match status" value="1"/>
</dbReference>
<organism evidence="9 10">
    <name type="scientific">Taxus chinensis</name>
    <name type="common">Chinese yew</name>
    <name type="synonym">Taxus wallichiana var. chinensis</name>
    <dbReference type="NCBI Taxonomy" id="29808"/>
    <lineage>
        <taxon>Eukaryota</taxon>
        <taxon>Viridiplantae</taxon>
        <taxon>Streptophyta</taxon>
        <taxon>Embryophyta</taxon>
        <taxon>Tracheophyta</taxon>
        <taxon>Spermatophyta</taxon>
        <taxon>Pinopsida</taxon>
        <taxon>Pinidae</taxon>
        <taxon>Conifers II</taxon>
        <taxon>Cupressales</taxon>
        <taxon>Taxaceae</taxon>
        <taxon>Taxus</taxon>
    </lineage>
</organism>
<gene>
    <name evidence="9" type="ORF">KI387_016771</name>
</gene>
<keyword evidence="1 7" id="KW-0723">Serine/threonine-protein kinase</keyword>
<evidence type="ECO:0000313" key="9">
    <source>
        <dbReference type="EMBL" id="KAH9322132.1"/>
    </source>
</evidence>
<comment type="caution">
    <text evidence="9">The sequence shown here is derived from an EMBL/GenBank/DDBJ whole genome shotgun (WGS) entry which is preliminary data.</text>
</comment>